<dbReference type="InterPro" id="IPR019128">
    <property type="entry name" value="Dcc1"/>
</dbReference>
<dbReference type="Pfam" id="PF00071">
    <property type="entry name" value="Ras"/>
    <property type="match status" value="1"/>
</dbReference>
<gene>
    <name evidence="2" type="ORF">M0813_27019</name>
</gene>
<keyword evidence="3" id="KW-1185">Reference proteome</keyword>
<dbReference type="EMBL" id="JAOAOG010000239">
    <property type="protein sequence ID" value="KAJ6237458.1"/>
    <property type="molecule type" value="Genomic_DNA"/>
</dbReference>
<dbReference type="InterPro" id="IPR050209">
    <property type="entry name" value="Rab_GTPases_membrane_traffic"/>
</dbReference>
<dbReference type="InterPro" id="IPR001806">
    <property type="entry name" value="Small_GTPase"/>
</dbReference>
<accession>A0ABQ8XXX5</accession>
<reference evidence="2" key="1">
    <citation type="submission" date="2022-08" db="EMBL/GenBank/DDBJ databases">
        <title>Novel sulfate-reducing endosymbionts in the free-living metamonad Anaeramoeba.</title>
        <authorList>
            <person name="Jerlstrom-Hultqvist J."/>
            <person name="Cepicka I."/>
            <person name="Gallot-Lavallee L."/>
            <person name="Salas-Leiva D."/>
            <person name="Curtis B.A."/>
            <person name="Zahonova K."/>
            <person name="Pipaliya S."/>
            <person name="Dacks J."/>
            <person name="Roger A.J."/>
        </authorList>
    </citation>
    <scope>NUCLEOTIDE SEQUENCE</scope>
    <source>
        <strain evidence="2">Schooner1</strain>
    </source>
</reference>
<sequence length="542" mass="63359">MTQQAINYSNTFSSEQYLMIELPTEISLTENEELFFKGNQKDSAVLCTNDQTFEIKKALSSNTLYFLNEKGNVIESQTDHYLEVLPMIADFHSIYLLLSEIPYSGKENEKKISNKELNTFEQLLDQMQSSRNELKKYLKSINAFQLNGYIRIMDSELQGNIIDLILAIVEEQGWDIDHIPFSELTELLKQIKLIEKETKYIFIPCINKIGEWNDLENEIDIETEISQENEMLFKEFRLNKEKVIFFRAQRLIETDPDKKWKKNDFFTYFNELLPSKIELDEQILGKCVIEKEFIDSKIEDFPTTLIFLDHNLFPTNPRKRLEKLFQIKPRWRLNEIKPFLEHVCDANEILSKYSRKCTSMAVYPEISHTIGVEFATKIVDILKDRVKLQVWDTAGQERFRAVTRSYYRGASAVLLVYDTSRRGTYNQLETWLNDAKNYTDQNVVMFLIGNKTDISDRQVSYEEGQDFAKENNLEYIETSAKTGDNVEDAFLQAANHVYRLVKEGKLTRNVSVNTKRITKKQMKSNNNYKVVDEKSSNNGGCC</sequence>
<dbReference type="InterPro" id="IPR027417">
    <property type="entry name" value="P-loop_NTPase"/>
</dbReference>
<dbReference type="NCBIfam" id="TIGR00231">
    <property type="entry name" value="small_GTP"/>
    <property type="match status" value="1"/>
</dbReference>
<dbReference type="SUPFAM" id="SSF52540">
    <property type="entry name" value="P-loop containing nucleoside triphosphate hydrolases"/>
    <property type="match status" value="1"/>
</dbReference>
<dbReference type="PRINTS" id="PR00449">
    <property type="entry name" value="RASTRNSFRMNG"/>
</dbReference>
<evidence type="ECO:0000313" key="2">
    <source>
        <dbReference type="EMBL" id="KAJ6237458.1"/>
    </source>
</evidence>
<name>A0ABQ8XXX5_9EUKA</name>
<dbReference type="SMART" id="SM00173">
    <property type="entry name" value="RAS"/>
    <property type="match status" value="1"/>
</dbReference>
<dbReference type="PROSITE" id="PS51419">
    <property type="entry name" value="RAB"/>
    <property type="match status" value="1"/>
</dbReference>
<evidence type="ECO:0000313" key="3">
    <source>
        <dbReference type="Proteomes" id="UP001150062"/>
    </source>
</evidence>
<comment type="similarity">
    <text evidence="1">Belongs to the small GTPase superfamily. Rab family.</text>
</comment>
<dbReference type="Gene3D" id="3.40.50.300">
    <property type="entry name" value="P-loop containing nucleotide triphosphate hydrolases"/>
    <property type="match status" value="1"/>
</dbReference>
<dbReference type="Proteomes" id="UP001150062">
    <property type="component" value="Unassembled WGS sequence"/>
</dbReference>
<dbReference type="PANTHER" id="PTHR47979">
    <property type="entry name" value="DRAB11-RELATED"/>
    <property type="match status" value="1"/>
</dbReference>
<organism evidence="2 3">
    <name type="scientific">Anaeramoeba flamelloides</name>
    <dbReference type="NCBI Taxonomy" id="1746091"/>
    <lineage>
        <taxon>Eukaryota</taxon>
        <taxon>Metamonada</taxon>
        <taxon>Anaeramoebidae</taxon>
        <taxon>Anaeramoeba</taxon>
    </lineage>
</organism>
<protein>
    <submittedName>
        <fullName evidence="2">Ras-related protein rab-4a</fullName>
    </submittedName>
</protein>
<dbReference type="SMART" id="SM00175">
    <property type="entry name" value="RAB"/>
    <property type="match status" value="1"/>
</dbReference>
<dbReference type="PROSITE" id="PS51420">
    <property type="entry name" value="RHO"/>
    <property type="match status" value="1"/>
</dbReference>
<comment type="caution">
    <text evidence="2">The sequence shown here is derived from an EMBL/GenBank/DDBJ whole genome shotgun (WGS) entry which is preliminary data.</text>
</comment>
<proteinExistence type="inferred from homology"/>
<dbReference type="Pfam" id="PF09724">
    <property type="entry name" value="Dcc1"/>
    <property type="match status" value="1"/>
</dbReference>
<dbReference type="InterPro" id="IPR005225">
    <property type="entry name" value="Small_GTP-bd"/>
</dbReference>
<evidence type="ECO:0000256" key="1">
    <source>
        <dbReference type="ARBA" id="ARBA00006270"/>
    </source>
</evidence>
<dbReference type="SMART" id="SM00174">
    <property type="entry name" value="RHO"/>
    <property type="match status" value="1"/>
</dbReference>
<dbReference type="SMART" id="SM00176">
    <property type="entry name" value="RAN"/>
    <property type="match status" value="1"/>
</dbReference>
<dbReference type="PROSITE" id="PS51421">
    <property type="entry name" value="RAS"/>
    <property type="match status" value="1"/>
</dbReference>